<dbReference type="Proteomes" id="UP000660885">
    <property type="component" value="Unassembled WGS sequence"/>
</dbReference>
<dbReference type="InterPro" id="IPR003737">
    <property type="entry name" value="GlcNAc_PI_deacetylase-related"/>
</dbReference>
<accession>A0ABS1U0X3</accession>
<comment type="caution">
    <text evidence="1">The sequence shown here is derived from an EMBL/GenBank/DDBJ whole genome shotgun (WGS) entry which is preliminary data.</text>
</comment>
<dbReference type="InterPro" id="IPR024078">
    <property type="entry name" value="LmbE-like_dom_sf"/>
</dbReference>
<reference evidence="1 2" key="1">
    <citation type="submission" date="2021-01" db="EMBL/GenBank/DDBJ databases">
        <title>Belnapia mucosa sp. nov. and Belnapia arida sp. nov., isolated from the Tabernas Desert (Almeria, Spain).</title>
        <authorList>
            <person name="Molina-Menor E."/>
            <person name="Vidal-Verdu A."/>
            <person name="Calonge A."/>
            <person name="Satari L."/>
            <person name="Pereto J."/>
            <person name="Porcar M."/>
        </authorList>
    </citation>
    <scope>NUCLEOTIDE SEQUENCE [LARGE SCALE GENOMIC DNA]</scope>
    <source>
        <strain evidence="1 2">T18</strain>
    </source>
</reference>
<dbReference type="Pfam" id="PF02585">
    <property type="entry name" value="PIG-L"/>
    <property type="match status" value="1"/>
</dbReference>
<evidence type="ECO:0000313" key="1">
    <source>
        <dbReference type="EMBL" id="MBL6078327.1"/>
    </source>
</evidence>
<proteinExistence type="predicted"/>
<dbReference type="Gene3D" id="3.40.50.10320">
    <property type="entry name" value="LmbE-like"/>
    <property type="match status" value="1"/>
</dbReference>
<dbReference type="SUPFAM" id="SSF102588">
    <property type="entry name" value="LmbE-like"/>
    <property type="match status" value="1"/>
</dbReference>
<name>A0ABS1U0X3_9PROT</name>
<dbReference type="RefSeq" id="WP_202831479.1">
    <property type="nucleotide sequence ID" value="NZ_JAETWB010000003.1"/>
</dbReference>
<keyword evidence="2" id="KW-1185">Reference proteome</keyword>
<dbReference type="EMBL" id="JAETWB010000003">
    <property type="protein sequence ID" value="MBL6078327.1"/>
    <property type="molecule type" value="Genomic_DNA"/>
</dbReference>
<sequence>MPRALALSPHLDDAAFSCGGTLANLAQAGWSVTVATAFTRSVPEPGGFALACQLDKGLPPEADYMAIRRAEDAEACARLGARPLWLDFPEAPHRGYADAAALFGSPHEGDAILAPLSHALAALLAEPPDLLLAPQAVGGHVDHVRLVAAIRAVLPAGLPVLWWTDFPYAARPRHGAARPFAAVMDAWPERALHGDAGSRLAACAAYTTQLGFQFGGPAGLRQALDAAGPVERFREAGQVPIRMRAA</sequence>
<gene>
    <name evidence="1" type="ORF">JMJ56_09945</name>
</gene>
<evidence type="ECO:0000313" key="2">
    <source>
        <dbReference type="Proteomes" id="UP000660885"/>
    </source>
</evidence>
<organism evidence="1 2">
    <name type="scientific">Belnapia arida</name>
    <dbReference type="NCBI Taxonomy" id="2804533"/>
    <lineage>
        <taxon>Bacteria</taxon>
        <taxon>Pseudomonadati</taxon>
        <taxon>Pseudomonadota</taxon>
        <taxon>Alphaproteobacteria</taxon>
        <taxon>Acetobacterales</taxon>
        <taxon>Roseomonadaceae</taxon>
        <taxon>Belnapia</taxon>
    </lineage>
</organism>
<protein>
    <submittedName>
        <fullName evidence="1">PIG-L family deacetylase</fullName>
    </submittedName>
</protein>